<dbReference type="AlphaFoldDB" id="A0A7C4TDD8"/>
<dbReference type="PROSITE" id="PS50005">
    <property type="entry name" value="TPR"/>
    <property type="match status" value="1"/>
</dbReference>
<feature type="transmembrane region" description="Helical" evidence="6">
    <location>
        <begin position="261"/>
        <end position="281"/>
    </location>
</feature>
<dbReference type="SUPFAM" id="SSF53335">
    <property type="entry name" value="S-adenosyl-L-methionine-dependent methyltransferases"/>
    <property type="match status" value="1"/>
</dbReference>
<dbReference type="PANTHER" id="PTHR11558:SF11">
    <property type="entry name" value="SPERMIDINE SYNTHASE"/>
    <property type="match status" value="1"/>
</dbReference>
<evidence type="ECO:0000259" key="7">
    <source>
        <dbReference type="PROSITE" id="PS51006"/>
    </source>
</evidence>
<reference evidence="8" key="1">
    <citation type="journal article" date="2020" name="mSystems">
        <title>Genome- and Community-Level Interaction Insights into Carbon Utilization and Element Cycling Functions of Hydrothermarchaeota in Hydrothermal Sediment.</title>
        <authorList>
            <person name="Zhou Z."/>
            <person name="Liu Y."/>
            <person name="Xu W."/>
            <person name="Pan J."/>
            <person name="Luo Z.H."/>
            <person name="Li M."/>
        </authorList>
    </citation>
    <scope>NUCLEOTIDE SEQUENCE [LARGE SCALE GENOMIC DNA]</scope>
    <source>
        <strain evidence="8">SpSt-774</strain>
    </source>
</reference>
<evidence type="ECO:0000256" key="4">
    <source>
        <dbReference type="PROSITE-ProRule" id="PRU00339"/>
    </source>
</evidence>
<feature type="transmembrane region" description="Helical" evidence="6">
    <location>
        <begin position="432"/>
        <end position="448"/>
    </location>
</feature>
<sequence>MPYLFIGFLSGFACLMDEIIWARILSLVFGSTIDANTVIISAFMLGLGLGGIYLGKRADSVKDPVGLLTLIQFGTGLGSLIILLIFPLLPRIYSFIVKILGGGSSILIFILSFVLMLIPTFLMGGTLPLISKIYIKERQKIAIGFSQLYALNTLGGVIGAGIVGYFLIRAIGIRSSQLLAILINLGCGFFLLGRRIPLRLKTNLVKDSINSGDFRNNPDSNYFLSYNRFYPLIAGLIGFVSLGYEIFWIRTLSIFLANASYTFTTILIIYLLGIVSGSFFFYKRLSKLNQIKLLFVAQIATGCYVLITAFFLNNLPGLLFPIRSILEKPFYRIFLTPGLLSFLIVFIPTFLMGITFPLLCTIWTKNLDILGNGIGRIYFANTVGSVTGSLGVGFLLLPLFGVVRGIILFALLNLIIGVLIVKVEKQKKNLKFGYLLSGIMVILSIFGMKNNLILPPSIYRSPERADRVLYYKETKDGTVIVNEDRNTGVKTCYVNNSAVIGSTYDAIKVVKMMGHLPFLFNPKAKDVLVIGFGVGVTTSAIARHNVREIDCVEICPGVREASKYFSNINDFIFNNPKVKFIPGDGRNFLQLTDKKYDIISCDPTHPSLGSGNLYTKEYFLLCKGHLKENGVVCQYLPLHRLSIIEFKSLVKTFASVFSYTTIWLGYSHGILIGTENFKKIDFPSLKVLPDDLLKDPYWLAVSLILDREKSIQFSQEAEINTDDRPLVEFFTPVSLRRENWELIIRSLLALRIEPEKAIENIENLEKLKRYVAGQEFFISGLIYQNRSQKEKMIEEFEKALKVNPENLEIKLILENELR</sequence>
<dbReference type="GO" id="GO:0005829">
    <property type="term" value="C:cytosol"/>
    <property type="evidence" value="ECO:0007669"/>
    <property type="project" value="TreeGrafter"/>
</dbReference>
<dbReference type="InterPro" id="IPR036259">
    <property type="entry name" value="MFS_trans_sf"/>
</dbReference>
<evidence type="ECO:0000313" key="8">
    <source>
        <dbReference type="EMBL" id="HGV97462.1"/>
    </source>
</evidence>
<keyword evidence="3 5" id="KW-0620">Polyamine biosynthesis</keyword>
<keyword evidence="6" id="KW-1133">Transmembrane helix</keyword>
<dbReference type="Pfam" id="PF01564">
    <property type="entry name" value="Spermine_synth"/>
    <property type="match status" value="1"/>
</dbReference>
<protein>
    <recommendedName>
        <fullName evidence="7">PABS domain-containing protein</fullName>
    </recommendedName>
</protein>
<feature type="transmembrane region" description="Helical" evidence="6">
    <location>
        <begin position="293"/>
        <end position="313"/>
    </location>
</feature>
<dbReference type="PANTHER" id="PTHR11558">
    <property type="entry name" value="SPERMIDINE/SPERMINE SYNTHASE"/>
    <property type="match status" value="1"/>
</dbReference>
<dbReference type="InterPro" id="IPR030374">
    <property type="entry name" value="PABS"/>
</dbReference>
<dbReference type="InterPro" id="IPR019734">
    <property type="entry name" value="TPR_rpt"/>
</dbReference>
<dbReference type="Gene3D" id="3.40.50.150">
    <property type="entry name" value="Vaccinia Virus protein VP39"/>
    <property type="match status" value="1"/>
</dbReference>
<feature type="repeat" description="TPR" evidence="4">
    <location>
        <begin position="773"/>
        <end position="806"/>
    </location>
</feature>
<dbReference type="GO" id="GO:0004766">
    <property type="term" value="F:spermidine synthase activity"/>
    <property type="evidence" value="ECO:0007669"/>
    <property type="project" value="TreeGrafter"/>
</dbReference>
<feature type="transmembrane region" description="Helical" evidence="6">
    <location>
        <begin position="38"/>
        <end position="55"/>
    </location>
</feature>
<evidence type="ECO:0000256" key="1">
    <source>
        <dbReference type="ARBA" id="ARBA00007867"/>
    </source>
</evidence>
<dbReference type="NCBIfam" id="NF037959">
    <property type="entry name" value="MFS_SpdSyn"/>
    <property type="match status" value="1"/>
</dbReference>
<evidence type="ECO:0000256" key="6">
    <source>
        <dbReference type="SAM" id="Phobius"/>
    </source>
</evidence>
<feature type="transmembrane region" description="Helical" evidence="6">
    <location>
        <begin position="148"/>
        <end position="168"/>
    </location>
</feature>
<proteinExistence type="inferred from homology"/>
<keyword evidence="2 5" id="KW-0808">Transferase</keyword>
<dbReference type="SUPFAM" id="SSF103473">
    <property type="entry name" value="MFS general substrate transporter"/>
    <property type="match status" value="1"/>
</dbReference>
<feature type="transmembrane region" description="Helical" evidence="6">
    <location>
        <begin position="106"/>
        <end position="127"/>
    </location>
</feature>
<evidence type="ECO:0000256" key="2">
    <source>
        <dbReference type="ARBA" id="ARBA00022679"/>
    </source>
</evidence>
<feature type="transmembrane region" description="Helical" evidence="6">
    <location>
        <begin position="402"/>
        <end position="420"/>
    </location>
</feature>
<feature type="transmembrane region" description="Helical" evidence="6">
    <location>
        <begin position="229"/>
        <end position="249"/>
    </location>
</feature>
<keyword evidence="6" id="KW-0812">Transmembrane</keyword>
<feature type="transmembrane region" description="Helical" evidence="6">
    <location>
        <begin position="333"/>
        <end position="356"/>
    </location>
</feature>
<dbReference type="InterPro" id="IPR029063">
    <property type="entry name" value="SAM-dependent_MTases_sf"/>
</dbReference>
<comment type="similarity">
    <text evidence="1">Belongs to the spermidine/spermine synthase family.</text>
</comment>
<accession>A0A7C4TDD8</accession>
<evidence type="ECO:0000256" key="5">
    <source>
        <dbReference type="PROSITE-ProRule" id="PRU00354"/>
    </source>
</evidence>
<feature type="domain" description="PABS" evidence="7">
    <location>
        <begin position="512"/>
        <end position="690"/>
    </location>
</feature>
<dbReference type="CDD" id="cd02440">
    <property type="entry name" value="AdoMet_MTases"/>
    <property type="match status" value="1"/>
</dbReference>
<dbReference type="EMBL" id="DTGZ01000076">
    <property type="protein sequence ID" value="HGV97462.1"/>
    <property type="molecule type" value="Genomic_DNA"/>
</dbReference>
<comment type="caution">
    <text evidence="8">The sequence shown here is derived from an EMBL/GenBank/DDBJ whole genome shotgun (WGS) entry which is preliminary data.</text>
</comment>
<keyword evidence="6" id="KW-0472">Membrane</keyword>
<dbReference type="PROSITE" id="PS51006">
    <property type="entry name" value="PABS_2"/>
    <property type="match status" value="1"/>
</dbReference>
<feature type="active site" description="Proton acceptor" evidence="5">
    <location>
        <position position="602"/>
    </location>
</feature>
<dbReference type="InterPro" id="IPR001045">
    <property type="entry name" value="Spermi_synthase"/>
</dbReference>
<feature type="transmembrane region" description="Helical" evidence="6">
    <location>
        <begin position="174"/>
        <end position="192"/>
    </location>
</feature>
<keyword evidence="4" id="KW-0802">TPR repeat</keyword>
<gene>
    <name evidence="8" type="ORF">ENV60_04090</name>
</gene>
<feature type="transmembrane region" description="Helical" evidence="6">
    <location>
        <begin position="377"/>
        <end position="396"/>
    </location>
</feature>
<dbReference type="GO" id="GO:0008295">
    <property type="term" value="P:spermidine biosynthetic process"/>
    <property type="evidence" value="ECO:0007669"/>
    <property type="project" value="TreeGrafter"/>
</dbReference>
<name>A0A7C4TDD8_UNCW3</name>
<evidence type="ECO:0000256" key="3">
    <source>
        <dbReference type="ARBA" id="ARBA00023115"/>
    </source>
</evidence>
<feature type="transmembrane region" description="Helical" evidence="6">
    <location>
        <begin position="67"/>
        <end position="86"/>
    </location>
</feature>
<organism evidence="8">
    <name type="scientific">candidate division WOR-3 bacterium</name>
    <dbReference type="NCBI Taxonomy" id="2052148"/>
    <lineage>
        <taxon>Bacteria</taxon>
        <taxon>Bacteria division WOR-3</taxon>
    </lineage>
</organism>